<protein>
    <submittedName>
        <fullName evidence="1">Uncharacterized protein</fullName>
    </submittedName>
</protein>
<name>A0ABM6W5G0_9STRE</name>
<organism evidence="1 2">
    <name type="scientific">Streptococcus sobrinus</name>
    <dbReference type="NCBI Taxonomy" id="1310"/>
    <lineage>
        <taxon>Bacteria</taxon>
        <taxon>Bacillati</taxon>
        <taxon>Bacillota</taxon>
        <taxon>Bacilli</taxon>
        <taxon>Lactobacillales</taxon>
        <taxon>Streptococcaceae</taxon>
        <taxon>Streptococcus</taxon>
    </lineage>
</organism>
<evidence type="ECO:0000313" key="1">
    <source>
        <dbReference type="EMBL" id="AWN20667.1"/>
    </source>
</evidence>
<sequence length="76" mass="8720">MPLFPTATTMVDCLNFLLSWISDHYRLSYPTVAIVKEIGQKMALFPTSLGQKSSPRYFFNIKQFDAVVDLWGDKVM</sequence>
<gene>
    <name evidence="1" type="ORF">DK182_04585</name>
</gene>
<proteinExistence type="predicted"/>
<reference evidence="1 2" key="1">
    <citation type="submission" date="2018-05" db="EMBL/GenBank/DDBJ databases">
        <title>Complete genome sequences of Streptococcus sobrinus.</title>
        <authorList>
            <person name="Sales M."/>
            <person name="Jensen P.A."/>
        </authorList>
    </citation>
    <scope>NUCLEOTIDE SEQUENCE [LARGE SCALE GENOMIC DNA]</scope>
    <source>
        <strain evidence="1 2">SL1</strain>
    </source>
</reference>
<accession>A0ABM6W5G0</accession>
<keyword evidence="2" id="KW-1185">Reference proteome</keyword>
<evidence type="ECO:0000313" key="2">
    <source>
        <dbReference type="Proteomes" id="UP000245369"/>
    </source>
</evidence>
<dbReference type="EMBL" id="CP029490">
    <property type="protein sequence ID" value="AWN20667.1"/>
    <property type="molecule type" value="Genomic_DNA"/>
</dbReference>
<dbReference type="Proteomes" id="UP000245369">
    <property type="component" value="Chromosome"/>
</dbReference>